<gene>
    <name evidence="3" type="ORF">SI859A1_03423</name>
</gene>
<comment type="caution">
    <text evidence="3">The sequence shown here is derived from an EMBL/GenBank/DDBJ whole genome shotgun (WGS) entry which is preliminary data.</text>
</comment>
<dbReference type="AlphaFoldDB" id="Q1YEV9"/>
<dbReference type="GO" id="GO:0044877">
    <property type="term" value="F:protein-containing complex binding"/>
    <property type="evidence" value="ECO:0007669"/>
    <property type="project" value="TreeGrafter"/>
</dbReference>
<dbReference type="Pfam" id="PF01370">
    <property type="entry name" value="Epimerase"/>
    <property type="match status" value="1"/>
</dbReference>
<dbReference type="FunFam" id="3.40.50.720:FF:000702">
    <property type="entry name" value="NADH dehydrogenase (Ubiquinone)"/>
    <property type="match status" value="1"/>
</dbReference>
<evidence type="ECO:0000259" key="2">
    <source>
        <dbReference type="Pfam" id="PF01370"/>
    </source>
</evidence>
<dbReference type="InterPro" id="IPR001509">
    <property type="entry name" value="Epimerase_deHydtase"/>
</dbReference>
<protein>
    <submittedName>
        <fullName evidence="3">NADH-ubiquinone oxidoreductase</fullName>
    </submittedName>
</protein>
<name>Q1YEV9_AURMS</name>
<dbReference type="SUPFAM" id="SSF51735">
    <property type="entry name" value="NAD(P)-binding Rossmann-fold domains"/>
    <property type="match status" value="1"/>
</dbReference>
<dbReference type="HOGENOM" id="CLU_007383_6_5_5"/>
<accession>Q1YEV9</accession>
<evidence type="ECO:0000313" key="3">
    <source>
        <dbReference type="EMBL" id="EAS48786.1"/>
    </source>
</evidence>
<feature type="domain" description="NAD-dependent epimerase/dehydratase" evidence="2">
    <location>
        <begin position="44"/>
        <end position="251"/>
    </location>
</feature>
<dbReference type="PANTHER" id="PTHR12126:SF11">
    <property type="entry name" value="NADH DEHYDROGENASE [UBIQUINONE] 1 ALPHA SUBCOMPLEX SUBUNIT 9, MITOCHONDRIAL"/>
    <property type="match status" value="1"/>
</dbReference>
<proteinExistence type="predicted"/>
<keyword evidence="4" id="KW-1185">Reference proteome</keyword>
<dbReference type="Proteomes" id="UP000000321">
    <property type="component" value="Unassembled WGS sequence"/>
</dbReference>
<dbReference type="InterPro" id="IPR051207">
    <property type="entry name" value="ComplexI_NDUFA9_subunit"/>
</dbReference>
<dbReference type="BioCyc" id="AURANTIMONAS:SI859A1_03423-MONOMER"/>
<organism evidence="3 4">
    <name type="scientific">Aurantimonas manganoxydans (strain ATCC BAA-1229 / DSM 21871 / SI85-9A1)</name>
    <dbReference type="NCBI Taxonomy" id="287752"/>
    <lineage>
        <taxon>Bacteria</taxon>
        <taxon>Pseudomonadati</taxon>
        <taxon>Pseudomonadota</taxon>
        <taxon>Alphaproteobacteria</taxon>
        <taxon>Hyphomicrobiales</taxon>
        <taxon>Aurantimonadaceae</taxon>
        <taxon>Aurantimonas</taxon>
    </lineage>
</organism>
<dbReference type="CDD" id="cd05271">
    <property type="entry name" value="NDUFA9_like_SDR_a"/>
    <property type="match status" value="1"/>
</dbReference>
<dbReference type="Gene3D" id="3.40.50.720">
    <property type="entry name" value="NAD(P)-binding Rossmann-like Domain"/>
    <property type="match status" value="1"/>
</dbReference>
<evidence type="ECO:0000313" key="4">
    <source>
        <dbReference type="Proteomes" id="UP000000321"/>
    </source>
</evidence>
<feature type="region of interest" description="Disordered" evidence="1">
    <location>
        <begin position="1"/>
        <end position="35"/>
    </location>
</feature>
<keyword evidence="3" id="KW-0830">Ubiquinone</keyword>
<dbReference type="EMBL" id="AAPJ01000007">
    <property type="protein sequence ID" value="EAS48786.1"/>
    <property type="molecule type" value="Genomic_DNA"/>
</dbReference>
<dbReference type="InterPro" id="IPR036291">
    <property type="entry name" value="NAD(P)-bd_dom_sf"/>
</dbReference>
<sequence length="369" mass="40106">MTRRNGARAGRRESSGPARTRTGPTGHRQGRSLSTMSVDTNKTVVVFGGSGFVGRYLVQALARRGHRIRVACRRPDLAYHLQPNGNMGQIMPIQANLRYPWSVERAVEGADHVVNLVGILAQSGQQSFDALQSFGARTVAEATAKIGAGMTQISAIGADENSGSEYARTKAEGEKAVLDAIPGAYIMRPSIVFGAEDQFFNRFADMARFSPFLPLIGGGKTRFQPVYVGDVAEAIADTVDGKVPGGRVYELGGPEVLTFRQMMEEMLRIIERKRSFVTIPFGAAASMAKLMRFLPGAPLTPDQVTQLQTDNVVSQDAIEDGRTLEAFGIRPRTVDAILPTYLVRFRKHGQFTHPQPQAGGVRMPDDEAV</sequence>
<evidence type="ECO:0000256" key="1">
    <source>
        <dbReference type="SAM" id="MobiDB-lite"/>
    </source>
</evidence>
<dbReference type="PANTHER" id="PTHR12126">
    <property type="entry name" value="NADH-UBIQUINONE OXIDOREDUCTASE 39 KDA SUBUNIT-RELATED"/>
    <property type="match status" value="1"/>
</dbReference>
<reference evidence="3 4" key="1">
    <citation type="journal article" date="2008" name="Appl. Environ. Microbiol.">
        <title>Genomic insights into Mn(II) oxidation by the marine alphaproteobacterium Aurantimonas sp. strain SI85-9A1.</title>
        <authorList>
            <person name="Dick G.J."/>
            <person name="Podell S."/>
            <person name="Johnson H.A."/>
            <person name="Rivera-Espinoza Y."/>
            <person name="Bernier-Latmani R."/>
            <person name="McCarthy J.K."/>
            <person name="Torpey J.W."/>
            <person name="Clement B.G."/>
            <person name="Gaasterland T."/>
            <person name="Tebo B.M."/>
        </authorList>
    </citation>
    <scope>NUCLEOTIDE SEQUENCE [LARGE SCALE GENOMIC DNA]</scope>
    <source>
        <strain evidence="3 4">SI85-9A1</strain>
    </source>
</reference>